<dbReference type="InterPro" id="IPR002934">
    <property type="entry name" value="Polymerase_NTP_transf_dom"/>
</dbReference>
<sequence length="270" mass="29687">MQQHDDTRRYVEILEAFDEVQACALGGSHAQGLADDRSDVDLFLFLDDEGFLDAVAAFGPRFAGKADTIAHRYRGYLLDIGYQYSTVHPGPVFLDLFLNCEATLTRTPLLALNRIVFDKTGRYTELIAAAPADPGADGAVGEYLIELDLLAKFARRRDVFPFLSRLDRLRSILVALRCAVRGSRYNSYLADRQINREFGGDGLEAWLVANTLPAAGADLSAAVRTLTGGIQEALDALGLPERADPRALELIAGLREETLATCRAWDLLRP</sequence>
<dbReference type="SUPFAM" id="SSF81301">
    <property type="entry name" value="Nucleotidyltransferase"/>
    <property type="match status" value="1"/>
</dbReference>
<evidence type="ECO:0000313" key="2">
    <source>
        <dbReference type="EMBL" id="GAA2353300.1"/>
    </source>
</evidence>
<dbReference type="EMBL" id="BAAARV010000033">
    <property type="protein sequence ID" value="GAA2353300.1"/>
    <property type="molecule type" value="Genomic_DNA"/>
</dbReference>
<accession>A0ABN3GJJ8</accession>
<protein>
    <recommendedName>
        <fullName evidence="1">Polymerase nucleotidyl transferase domain-containing protein</fullName>
    </recommendedName>
</protein>
<name>A0ABN3GJJ8_9ACTN</name>
<evidence type="ECO:0000313" key="3">
    <source>
        <dbReference type="Proteomes" id="UP001501444"/>
    </source>
</evidence>
<proteinExistence type="predicted"/>
<feature type="domain" description="Polymerase nucleotidyl transferase" evidence="1">
    <location>
        <begin position="10"/>
        <end position="49"/>
    </location>
</feature>
<gene>
    <name evidence="2" type="ORF">GCM10010170_044570</name>
</gene>
<dbReference type="Proteomes" id="UP001501444">
    <property type="component" value="Unassembled WGS sequence"/>
</dbReference>
<reference evidence="2 3" key="1">
    <citation type="journal article" date="2019" name="Int. J. Syst. Evol. Microbiol.">
        <title>The Global Catalogue of Microorganisms (GCM) 10K type strain sequencing project: providing services to taxonomists for standard genome sequencing and annotation.</title>
        <authorList>
            <consortium name="The Broad Institute Genomics Platform"/>
            <consortium name="The Broad Institute Genome Sequencing Center for Infectious Disease"/>
            <person name="Wu L."/>
            <person name="Ma J."/>
        </authorList>
    </citation>
    <scope>NUCLEOTIDE SEQUENCE [LARGE SCALE GENOMIC DNA]</scope>
    <source>
        <strain evidence="2 3">JCM 3272</strain>
    </source>
</reference>
<keyword evidence="3" id="KW-1185">Reference proteome</keyword>
<evidence type="ECO:0000259" key="1">
    <source>
        <dbReference type="Pfam" id="PF01909"/>
    </source>
</evidence>
<organism evidence="2 3">
    <name type="scientific">Dactylosporangium salmoneum</name>
    <dbReference type="NCBI Taxonomy" id="53361"/>
    <lineage>
        <taxon>Bacteria</taxon>
        <taxon>Bacillati</taxon>
        <taxon>Actinomycetota</taxon>
        <taxon>Actinomycetes</taxon>
        <taxon>Micromonosporales</taxon>
        <taxon>Micromonosporaceae</taxon>
        <taxon>Dactylosporangium</taxon>
    </lineage>
</organism>
<comment type="caution">
    <text evidence="2">The sequence shown here is derived from an EMBL/GenBank/DDBJ whole genome shotgun (WGS) entry which is preliminary data.</text>
</comment>
<dbReference type="InterPro" id="IPR043519">
    <property type="entry name" value="NT_sf"/>
</dbReference>
<dbReference type="Gene3D" id="3.30.460.10">
    <property type="entry name" value="Beta Polymerase, domain 2"/>
    <property type="match status" value="1"/>
</dbReference>
<dbReference type="Pfam" id="PF01909">
    <property type="entry name" value="NTP_transf_2"/>
    <property type="match status" value="1"/>
</dbReference>